<accession>A0A813ELV3</accession>
<dbReference type="AlphaFoldDB" id="A0A813ELV3"/>
<evidence type="ECO:0000313" key="1">
    <source>
        <dbReference type="EMBL" id="CAE8601639.1"/>
    </source>
</evidence>
<gene>
    <name evidence="1" type="ORF">PGLA1383_LOCUS19926</name>
</gene>
<feature type="non-terminal residue" evidence="1">
    <location>
        <position position="1"/>
    </location>
</feature>
<organism evidence="1 2">
    <name type="scientific">Polarella glacialis</name>
    <name type="common">Dinoflagellate</name>
    <dbReference type="NCBI Taxonomy" id="89957"/>
    <lineage>
        <taxon>Eukaryota</taxon>
        <taxon>Sar</taxon>
        <taxon>Alveolata</taxon>
        <taxon>Dinophyceae</taxon>
        <taxon>Suessiales</taxon>
        <taxon>Suessiaceae</taxon>
        <taxon>Polarella</taxon>
    </lineage>
</organism>
<comment type="caution">
    <text evidence="1">The sequence shown here is derived from an EMBL/GenBank/DDBJ whole genome shotgun (WGS) entry which is preliminary data.</text>
</comment>
<protein>
    <submittedName>
        <fullName evidence="1">Uncharacterized protein</fullName>
    </submittedName>
</protein>
<evidence type="ECO:0000313" key="2">
    <source>
        <dbReference type="Proteomes" id="UP000654075"/>
    </source>
</evidence>
<proteinExistence type="predicted"/>
<name>A0A813ELV3_POLGL</name>
<dbReference type="EMBL" id="CAJNNV010013381">
    <property type="protein sequence ID" value="CAE8601639.1"/>
    <property type="molecule type" value="Genomic_DNA"/>
</dbReference>
<reference evidence="1" key="1">
    <citation type="submission" date="2021-02" db="EMBL/GenBank/DDBJ databases">
        <authorList>
            <person name="Dougan E. K."/>
            <person name="Rhodes N."/>
            <person name="Thang M."/>
            <person name="Chan C."/>
        </authorList>
    </citation>
    <scope>NUCLEOTIDE SEQUENCE</scope>
</reference>
<feature type="non-terminal residue" evidence="1">
    <location>
        <position position="102"/>
    </location>
</feature>
<dbReference type="Proteomes" id="UP000654075">
    <property type="component" value="Unassembled WGS sequence"/>
</dbReference>
<keyword evidence="2" id="KW-1185">Reference proteome</keyword>
<sequence>SGAALVPNLHEANLARCHARTSIDGITVHGIKASQPVTSCWSSPYGLATTTRATSAVPGIASQASCCSKGCVTTHAGSVAGSSHAGRASAVGCQCRRALLGG</sequence>